<dbReference type="EMBL" id="LFZN01000018">
    <property type="protein sequence ID" value="KXT04808.1"/>
    <property type="molecule type" value="Genomic_DNA"/>
</dbReference>
<feature type="compositionally biased region" description="Basic and acidic residues" evidence="1">
    <location>
        <begin position="234"/>
        <end position="243"/>
    </location>
</feature>
<keyword evidence="3" id="KW-1185">Reference proteome</keyword>
<feature type="region of interest" description="Disordered" evidence="1">
    <location>
        <begin position="219"/>
        <end position="243"/>
    </location>
</feature>
<proteinExistence type="predicted"/>
<sequence length="243" mass="27711">MKRQHTDEEPYSAGFMKRPRLGPCHKLDIVVGPPSNFEIFNVSLDLICEHSKHFRNLYCKGTIAYGIGKAIMLPNLTSEFFRVYLGRLEDSSYDLSRAVRVVPEGVDPESAADEDQVLKQLHRLCTWWRGADFLEDHEFKNGIMDVLVDLDIERGWEILPKLAYLVAGEEMRDSGLRLWWVDCAAATLNEDIIDGFCGELSKEIVVDLLKAQLRASKAEDSSNRLRGAEQYYEQDQRDASGRP</sequence>
<name>A0A139HQT3_9PEZI</name>
<comment type="caution">
    <text evidence="2">The sequence shown here is derived from an EMBL/GenBank/DDBJ whole genome shotgun (WGS) entry which is preliminary data.</text>
</comment>
<evidence type="ECO:0000313" key="3">
    <source>
        <dbReference type="Proteomes" id="UP000070133"/>
    </source>
</evidence>
<evidence type="ECO:0008006" key="4">
    <source>
        <dbReference type="Google" id="ProtNLM"/>
    </source>
</evidence>
<dbReference type="AlphaFoldDB" id="A0A139HQT3"/>
<protein>
    <recommendedName>
        <fullName evidence="4">BTB domain-containing protein</fullName>
    </recommendedName>
</protein>
<organism evidence="2 3">
    <name type="scientific">Pseudocercospora eumusae</name>
    <dbReference type="NCBI Taxonomy" id="321146"/>
    <lineage>
        <taxon>Eukaryota</taxon>
        <taxon>Fungi</taxon>
        <taxon>Dikarya</taxon>
        <taxon>Ascomycota</taxon>
        <taxon>Pezizomycotina</taxon>
        <taxon>Dothideomycetes</taxon>
        <taxon>Dothideomycetidae</taxon>
        <taxon>Mycosphaerellales</taxon>
        <taxon>Mycosphaerellaceae</taxon>
        <taxon>Pseudocercospora</taxon>
    </lineage>
</organism>
<reference evidence="2 3" key="1">
    <citation type="submission" date="2015-07" db="EMBL/GenBank/DDBJ databases">
        <title>Comparative genomics of the Sigatoka disease complex on banana suggests a link between parallel evolutionary changes in Pseudocercospora fijiensis and Pseudocercospora eumusae and increased virulence on the banana host.</title>
        <authorList>
            <person name="Chang T.-C."/>
            <person name="Salvucci A."/>
            <person name="Crous P.W."/>
            <person name="Stergiopoulos I."/>
        </authorList>
    </citation>
    <scope>NUCLEOTIDE SEQUENCE [LARGE SCALE GENOMIC DNA]</scope>
    <source>
        <strain evidence="2 3">CBS 114824</strain>
    </source>
</reference>
<gene>
    <name evidence="2" type="ORF">AC578_9756</name>
</gene>
<evidence type="ECO:0000313" key="2">
    <source>
        <dbReference type="EMBL" id="KXT04808.1"/>
    </source>
</evidence>
<evidence type="ECO:0000256" key="1">
    <source>
        <dbReference type="SAM" id="MobiDB-lite"/>
    </source>
</evidence>
<dbReference type="Proteomes" id="UP000070133">
    <property type="component" value="Unassembled WGS sequence"/>
</dbReference>
<accession>A0A139HQT3</accession>